<organism evidence="1 2">
    <name type="scientific">Umbelopsis vinacea</name>
    <dbReference type="NCBI Taxonomy" id="44442"/>
    <lineage>
        <taxon>Eukaryota</taxon>
        <taxon>Fungi</taxon>
        <taxon>Fungi incertae sedis</taxon>
        <taxon>Mucoromycota</taxon>
        <taxon>Mucoromycotina</taxon>
        <taxon>Umbelopsidomycetes</taxon>
        <taxon>Umbelopsidales</taxon>
        <taxon>Umbelopsidaceae</taxon>
        <taxon>Umbelopsis</taxon>
    </lineage>
</organism>
<dbReference type="EMBL" id="JAEPRA010000022">
    <property type="protein sequence ID" value="KAG2172635.1"/>
    <property type="molecule type" value="Genomic_DNA"/>
</dbReference>
<dbReference type="Proteomes" id="UP000612746">
    <property type="component" value="Unassembled WGS sequence"/>
</dbReference>
<dbReference type="PANTHER" id="PTHR14778">
    <property type="entry name" value="KINETOCHORE-ASSOCIATED PROTEIN DSN1 HOMOLOG"/>
    <property type="match status" value="1"/>
</dbReference>
<dbReference type="GO" id="GO:0051301">
    <property type="term" value="P:cell division"/>
    <property type="evidence" value="ECO:0007669"/>
    <property type="project" value="InterPro"/>
</dbReference>
<dbReference type="AlphaFoldDB" id="A0A8H7PEW3"/>
<gene>
    <name evidence="1" type="ORF">INT44_002650</name>
</gene>
<accession>A0A8H7PEW3</accession>
<evidence type="ECO:0000313" key="2">
    <source>
        <dbReference type="Proteomes" id="UP000612746"/>
    </source>
</evidence>
<dbReference type="GO" id="GO:0007059">
    <property type="term" value="P:chromosome segregation"/>
    <property type="evidence" value="ECO:0007669"/>
    <property type="project" value="InterPro"/>
</dbReference>
<keyword evidence="2" id="KW-1185">Reference proteome</keyword>
<dbReference type="InterPro" id="IPR013218">
    <property type="entry name" value="Dsn1/Mis13"/>
</dbReference>
<dbReference type="OrthoDB" id="3364649at2759"/>
<protein>
    <submittedName>
        <fullName evidence="1">Uncharacterized protein</fullName>
    </submittedName>
</protein>
<dbReference type="PANTHER" id="PTHR14778:SF2">
    <property type="entry name" value="KINETOCHORE-ASSOCIATED PROTEIN DSN1 HOMOLOG"/>
    <property type="match status" value="1"/>
</dbReference>
<comment type="caution">
    <text evidence="1">The sequence shown here is derived from an EMBL/GenBank/DDBJ whole genome shotgun (WGS) entry which is preliminary data.</text>
</comment>
<reference evidence="1" key="1">
    <citation type="submission" date="2020-12" db="EMBL/GenBank/DDBJ databases">
        <title>Metabolic potential, ecology and presence of endohyphal bacteria is reflected in genomic diversity of Mucoromycotina.</title>
        <authorList>
            <person name="Muszewska A."/>
            <person name="Okrasinska A."/>
            <person name="Steczkiewicz K."/>
            <person name="Drgas O."/>
            <person name="Orlowska M."/>
            <person name="Perlinska-Lenart U."/>
            <person name="Aleksandrzak-Piekarczyk T."/>
            <person name="Szatraj K."/>
            <person name="Zielenkiewicz U."/>
            <person name="Pilsyk S."/>
            <person name="Malc E."/>
            <person name="Mieczkowski P."/>
            <person name="Kruszewska J.S."/>
            <person name="Biernat P."/>
            <person name="Pawlowska J."/>
        </authorList>
    </citation>
    <scope>NUCLEOTIDE SEQUENCE</scope>
    <source>
        <strain evidence="1">WA0000051536</strain>
    </source>
</reference>
<dbReference type="GO" id="GO:0000444">
    <property type="term" value="C:MIS12/MIND type complex"/>
    <property type="evidence" value="ECO:0007669"/>
    <property type="project" value="InterPro"/>
</dbReference>
<proteinExistence type="predicted"/>
<sequence length="372" mass="41275">MPTPVRKSVFTSITPTALRDIEQAVARGPPGMPIDHIISVVGTLSNNTQPTTKRPVDIDAIMSPAKKQAAYTAQDYVVPLNDRVPARRSGRKSSWMPSNMRGSSFASNSFLDQPPPNVKPSDYYLYTPSRVPDPLRIRQVLAWCARNVTDRQGKMGREGVIDSKAAAAATHIQDTLIKSLLNGQINTSWYHRPVARRNSETGPSPNPVNVKNTKILQKWSSIIENFEAEDRVWNQTAAKYSAMHAKALDATMEDGNQISAKWHTSWLEALSPIEQQFLNHHCLHDEGSQVLDLIDHAVVDLQAKVDLIEHTTSNAMSHIKNTDNAANEILKTLSFNLNRKLNAPHPQDHALDGKSLSPDPSLLLRIISSNKK</sequence>
<name>A0A8H7PEW3_9FUNG</name>
<dbReference type="Pfam" id="PF08202">
    <property type="entry name" value="MIS13"/>
    <property type="match status" value="1"/>
</dbReference>
<evidence type="ECO:0000313" key="1">
    <source>
        <dbReference type="EMBL" id="KAG2172635.1"/>
    </source>
</evidence>